<organism evidence="4 5">
    <name type="scientific">Holothuria leucospilota</name>
    <name type="common">Black long sea cucumber</name>
    <name type="synonym">Mertensiothuria leucospilota</name>
    <dbReference type="NCBI Taxonomy" id="206669"/>
    <lineage>
        <taxon>Eukaryota</taxon>
        <taxon>Metazoa</taxon>
        <taxon>Echinodermata</taxon>
        <taxon>Eleutherozoa</taxon>
        <taxon>Echinozoa</taxon>
        <taxon>Holothuroidea</taxon>
        <taxon>Aspidochirotacea</taxon>
        <taxon>Aspidochirotida</taxon>
        <taxon>Holothuriidae</taxon>
        <taxon>Holothuria</taxon>
    </lineage>
</organism>
<dbReference type="PANTHER" id="PTHR15114">
    <property type="entry name" value="REPLICATION PROTEIN A3"/>
    <property type="match status" value="1"/>
</dbReference>
<dbReference type="GO" id="GO:0003697">
    <property type="term" value="F:single-stranded DNA binding"/>
    <property type="evidence" value="ECO:0007669"/>
    <property type="project" value="TreeGrafter"/>
</dbReference>
<dbReference type="PANTHER" id="PTHR15114:SF1">
    <property type="entry name" value="REPLICATION PROTEIN A 14 KDA SUBUNIT"/>
    <property type="match status" value="1"/>
</dbReference>
<dbReference type="GO" id="GO:0006298">
    <property type="term" value="P:mismatch repair"/>
    <property type="evidence" value="ECO:0007669"/>
    <property type="project" value="TreeGrafter"/>
</dbReference>
<dbReference type="InterPro" id="IPR013970">
    <property type="entry name" value="Rfa2"/>
</dbReference>
<dbReference type="OrthoDB" id="188186at2759"/>
<dbReference type="Proteomes" id="UP001152320">
    <property type="component" value="Chromosome 18"/>
</dbReference>
<dbReference type="FunFam" id="2.40.50.140:FF:000395">
    <property type="entry name" value="Replication protein A3"/>
    <property type="match status" value="1"/>
</dbReference>
<dbReference type="GO" id="GO:0006289">
    <property type="term" value="P:nucleotide-excision repair"/>
    <property type="evidence" value="ECO:0007669"/>
    <property type="project" value="TreeGrafter"/>
</dbReference>
<evidence type="ECO:0000256" key="1">
    <source>
        <dbReference type="ARBA" id="ARBA00004123"/>
    </source>
</evidence>
<dbReference type="GO" id="GO:0006260">
    <property type="term" value="P:DNA replication"/>
    <property type="evidence" value="ECO:0007669"/>
    <property type="project" value="InterPro"/>
</dbReference>
<gene>
    <name evidence="4" type="ORF">HOLleu_34335</name>
</gene>
<comment type="caution">
    <text evidence="4">The sequence shown here is derived from an EMBL/GenBank/DDBJ whole genome shotgun (WGS) entry which is preliminary data.</text>
</comment>
<evidence type="ECO:0000313" key="5">
    <source>
        <dbReference type="Proteomes" id="UP001152320"/>
    </source>
</evidence>
<comment type="similarity">
    <text evidence="2">Belongs to the replication factor A protein 3 family.</text>
</comment>
<dbReference type="SUPFAM" id="SSF50249">
    <property type="entry name" value="Nucleic acid-binding proteins"/>
    <property type="match status" value="1"/>
</dbReference>
<proteinExistence type="inferred from homology"/>
<dbReference type="GO" id="GO:0000724">
    <property type="term" value="P:double-strand break repair via homologous recombination"/>
    <property type="evidence" value="ECO:0007669"/>
    <property type="project" value="TreeGrafter"/>
</dbReference>
<evidence type="ECO:0000256" key="3">
    <source>
        <dbReference type="ARBA" id="ARBA00023242"/>
    </source>
</evidence>
<dbReference type="AlphaFoldDB" id="A0A9Q0YKW5"/>
<reference evidence="4" key="1">
    <citation type="submission" date="2021-10" db="EMBL/GenBank/DDBJ databases">
        <title>Tropical sea cucumber genome reveals ecological adaptation and Cuvierian tubules defense mechanism.</title>
        <authorList>
            <person name="Chen T."/>
        </authorList>
    </citation>
    <scope>NUCLEOTIDE SEQUENCE</scope>
    <source>
        <strain evidence="4">Nanhai2018</strain>
        <tissue evidence="4">Muscle</tissue>
    </source>
</reference>
<dbReference type="GO" id="GO:0006284">
    <property type="term" value="P:base-excision repair"/>
    <property type="evidence" value="ECO:0007669"/>
    <property type="project" value="TreeGrafter"/>
</dbReference>
<evidence type="ECO:0000313" key="4">
    <source>
        <dbReference type="EMBL" id="KAJ8024428.1"/>
    </source>
</evidence>
<evidence type="ECO:0000256" key="2">
    <source>
        <dbReference type="ARBA" id="ARBA00009761"/>
    </source>
</evidence>
<dbReference type="InterPro" id="IPR012340">
    <property type="entry name" value="NA-bd_OB-fold"/>
</dbReference>
<keyword evidence="3" id="KW-0539">Nucleus</keyword>
<keyword evidence="5" id="KW-1185">Reference proteome</keyword>
<comment type="subcellular location">
    <subcellularLocation>
        <location evidence="1">Nucleus</location>
    </subcellularLocation>
</comment>
<name>A0A9Q0YKW5_HOLLE</name>
<sequence>MMNATAKPRINGEHIINYKGQSVCALGKLKSVQPNGASFIMTLSDGVDIEVFLDEPTDKHLEGMIEVVGEVGSNGYQLQCHALRPLGDVDFDMNLYNEAVKLTHQFPEFYKVGGPEDDSQNSMNA</sequence>
<dbReference type="Gene3D" id="2.40.50.140">
    <property type="entry name" value="Nucleic acid-binding proteins"/>
    <property type="match status" value="1"/>
</dbReference>
<accession>A0A9Q0YKW5</accession>
<dbReference type="Pfam" id="PF08661">
    <property type="entry name" value="Rep_fac-A_3"/>
    <property type="match status" value="1"/>
</dbReference>
<protein>
    <submittedName>
        <fullName evidence="4">Replication protein A 14 kDa subunit</fullName>
    </submittedName>
</protein>
<dbReference type="GO" id="GO:0035861">
    <property type="term" value="C:site of double-strand break"/>
    <property type="evidence" value="ECO:0007669"/>
    <property type="project" value="TreeGrafter"/>
</dbReference>
<dbReference type="CDD" id="cd04479">
    <property type="entry name" value="RPA3"/>
    <property type="match status" value="1"/>
</dbReference>
<dbReference type="EMBL" id="JAIZAY010000018">
    <property type="protein sequence ID" value="KAJ8024428.1"/>
    <property type="molecule type" value="Genomic_DNA"/>
</dbReference>
<dbReference type="GO" id="GO:0005662">
    <property type="term" value="C:DNA replication factor A complex"/>
    <property type="evidence" value="ECO:0007669"/>
    <property type="project" value="TreeGrafter"/>
</dbReference>
<dbReference type="GO" id="GO:0003684">
    <property type="term" value="F:damaged DNA binding"/>
    <property type="evidence" value="ECO:0007669"/>
    <property type="project" value="TreeGrafter"/>
</dbReference>